<evidence type="ECO:0000313" key="9">
    <source>
        <dbReference type="Proteomes" id="UP000290189"/>
    </source>
</evidence>
<dbReference type="CDD" id="cd00120">
    <property type="entry name" value="MADS"/>
    <property type="match status" value="1"/>
</dbReference>
<dbReference type="InterPro" id="IPR050142">
    <property type="entry name" value="MADS-box/MEF2_TF"/>
</dbReference>
<dbReference type="PANTHER" id="PTHR48019">
    <property type="entry name" value="SERUM RESPONSE FACTOR HOMOLOG"/>
    <property type="match status" value="1"/>
</dbReference>
<keyword evidence="4" id="KW-0804">Transcription</keyword>
<evidence type="ECO:0000313" key="8">
    <source>
        <dbReference type="EMBL" id="SPQ98505.1"/>
    </source>
</evidence>
<feature type="compositionally biased region" description="Low complexity" evidence="6">
    <location>
        <begin position="183"/>
        <end position="192"/>
    </location>
</feature>
<accession>A0A3P3YE95</accession>
<evidence type="ECO:0000256" key="5">
    <source>
        <dbReference type="ARBA" id="ARBA00023242"/>
    </source>
</evidence>
<dbReference type="PROSITE" id="PS50066">
    <property type="entry name" value="MADS_BOX_2"/>
    <property type="match status" value="1"/>
</dbReference>
<dbReference type="InterPro" id="IPR002100">
    <property type="entry name" value="TF_MADSbox"/>
</dbReference>
<dbReference type="Gene3D" id="3.40.1810.10">
    <property type="entry name" value="Transcription factor, MADS-box"/>
    <property type="match status" value="1"/>
</dbReference>
<organism evidence="8 9">
    <name type="scientific">Plasmodiophora brassicae</name>
    <name type="common">Clubroot disease agent</name>
    <dbReference type="NCBI Taxonomy" id="37360"/>
    <lineage>
        <taxon>Eukaryota</taxon>
        <taxon>Sar</taxon>
        <taxon>Rhizaria</taxon>
        <taxon>Endomyxa</taxon>
        <taxon>Phytomyxea</taxon>
        <taxon>Plasmodiophorida</taxon>
        <taxon>Plasmodiophoridae</taxon>
        <taxon>Plasmodiophora</taxon>
    </lineage>
</organism>
<feature type="region of interest" description="Disordered" evidence="6">
    <location>
        <begin position="177"/>
        <end position="245"/>
    </location>
</feature>
<dbReference type="SMART" id="SM00432">
    <property type="entry name" value="MADS"/>
    <property type="match status" value="1"/>
</dbReference>
<evidence type="ECO:0000256" key="4">
    <source>
        <dbReference type="ARBA" id="ARBA00023163"/>
    </source>
</evidence>
<feature type="compositionally biased region" description="Low complexity" evidence="6">
    <location>
        <begin position="234"/>
        <end position="245"/>
    </location>
</feature>
<dbReference type="GO" id="GO:0046983">
    <property type="term" value="F:protein dimerization activity"/>
    <property type="evidence" value="ECO:0007669"/>
    <property type="project" value="InterPro"/>
</dbReference>
<name>A0A3P3YE95_PLABS</name>
<dbReference type="GO" id="GO:0005634">
    <property type="term" value="C:nucleus"/>
    <property type="evidence" value="ECO:0007669"/>
    <property type="project" value="UniProtKB-SubCell"/>
</dbReference>
<dbReference type="SUPFAM" id="SSF55455">
    <property type="entry name" value="SRF-like"/>
    <property type="match status" value="1"/>
</dbReference>
<keyword evidence="5" id="KW-0539">Nucleus</keyword>
<evidence type="ECO:0000256" key="6">
    <source>
        <dbReference type="SAM" id="MobiDB-lite"/>
    </source>
</evidence>
<comment type="subcellular location">
    <subcellularLocation>
        <location evidence="1">Nucleus</location>
    </subcellularLocation>
</comment>
<evidence type="ECO:0000259" key="7">
    <source>
        <dbReference type="PROSITE" id="PS50066"/>
    </source>
</evidence>
<sequence>MGRGKLPMMRIHERKQREATFRKRNLGLIKKAKELAVLCDVDVALVVMHKSKAKCAQFSSADDIEHLWQSYVAFEGEVEVVDQPGRSSRLYKGTNQVITTTRHQLTQPLVAQVVQPPPQLCGQAPMPGANPFPPLGYHYDVDAAHQQQQEAAAAMPTSPSMHIASNLVAAEILQAAHHHNRTQQQQQQQQQQWAPPPDTELFGDVIIGAGSPWEGWPMPPPPPSQGGITDRVRQQQQQQQYPLPL</sequence>
<evidence type="ECO:0000256" key="2">
    <source>
        <dbReference type="ARBA" id="ARBA00023015"/>
    </source>
</evidence>
<evidence type="ECO:0000256" key="1">
    <source>
        <dbReference type="ARBA" id="ARBA00004123"/>
    </source>
</evidence>
<proteinExistence type="predicted"/>
<dbReference type="AlphaFoldDB" id="A0A3P3YE95"/>
<protein>
    <recommendedName>
        <fullName evidence="7">MADS-box domain-containing protein</fullName>
    </recommendedName>
</protein>
<dbReference type="Proteomes" id="UP000290189">
    <property type="component" value="Unassembled WGS sequence"/>
</dbReference>
<keyword evidence="8" id="KW-0496">Mitochondrion</keyword>
<gene>
    <name evidence="8" type="ORF">PLBR_LOCUS5720</name>
</gene>
<dbReference type="InterPro" id="IPR036879">
    <property type="entry name" value="TF_MADSbox_sf"/>
</dbReference>
<dbReference type="EMBL" id="OVEO01000009">
    <property type="protein sequence ID" value="SPQ98505.1"/>
    <property type="molecule type" value="Genomic_DNA"/>
</dbReference>
<geneLocation type="mitochondrion" evidence="8"/>
<keyword evidence="3" id="KW-0238">DNA-binding</keyword>
<dbReference type="GO" id="GO:0003677">
    <property type="term" value="F:DNA binding"/>
    <property type="evidence" value="ECO:0007669"/>
    <property type="project" value="UniProtKB-KW"/>
</dbReference>
<evidence type="ECO:0000256" key="3">
    <source>
        <dbReference type="ARBA" id="ARBA00023125"/>
    </source>
</evidence>
<keyword evidence="2" id="KW-0805">Transcription regulation</keyword>
<reference evidence="8 9" key="1">
    <citation type="submission" date="2018-03" db="EMBL/GenBank/DDBJ databases">
        <authorList>
            <person name="Fogelqvist J."/>
        </authorList>
    </citation>
    <scope>NUCLEOTIDE SEQUENCE [LARGE SCALE GENOMIC DNA]</scope>
</reference>
<feature type="domain" description="MADS-box" evidence="7">
    <location>
        <begin position="1"/>
        <end position="48"/>
    </location>
</feature>
<dbReference type="Pfam" id="PF00319">
    <property type="entry name" value="SRF-TF"/>
    <property type="match status" value="1"/>
</dbReference>
<dbReference type="PRINTS" id="PR00404">
    <property type="entry name" value="MADSDOMAIN"/>
</dbReference>